<keyword evidence="2" id="KW-1185">Reference proteome</keyword>
<evidence type="ECO:0000313" key="2">
    <source>
        <dbReference type="Proteomes" id="UP000233837"/>
    </source>
</evidence>
<gene>
    <name evidence="1" type="ORF">MA16_Dca013715</name>
</gene>
<dbReference type="AlphaFoldDB" id="A0A2I0WPK7"/>
<accession>A0A2I0WPK7</accession>
<dbReference type="PANTHER" id="PTHR45749:SF36">
    <property type="entry name" value="ZINC FINGER MYM-TYPE PROTEIN 1-LIKE"/>
    <property type="match status" value="1"/>
</dbReference>
<dbReference type="PANTHER" id="PTHR45749">
    <property type="match status" value="1"/>
</dbReference>
<proteinExistence type="predicted"/>
<dbReference type="Proteomes" id="UP000233837">
    <property type="component" value="Unassembled WGS sequence"/>
</dbReference>
<dbReference type="EMBL" id="KZ502492">
    <property type="protein sequence ID" value="PKU77594.1"/>
    <property type="molecule type" value="Genomic_DNA"/>
</dbReference>
<evidence type="ECO:0000313" key="1">
    <source>
        <dbReference type="EMBL" id="PKU77594.1"/>
    </source>
</evidence>
<reference evidence="1 2" key="1">
    <citation type="journal article" date="2016" name="Sci. Rep.">
        <title>The Dendrobium catenatum Lindl. genome sequence provides insights into polysaccharide synthase, floral development and adaptive evolution.</title>
        <authorList>
            <person name="Zhang G.Q."/>
            <person name="Xu Q."/>
            <person name="Bian C."/>
            <person name="Tsai W.C."/>
            <person name="Yeh C.M."/>
            <person name="Liu K.W."/>
            <person name="Yoshida K."/>
            <person name="Zhang L.S."/>
            <person name="Chang S.B."/>
            <person name="Chen F."/>
            <person name="Shi Y."/>
            <person name="Su Y.Y."/>
            <person name="Zhang Y.Q."/>
            <person name="Chen L.J."/>
            <person name="Yin Y."/>
            <person name="Lin M."/>
            <person name="Huang H."/>
            <person name="Deng H."/>
            <person name="Wang Z.W."/>
            <person name="Zhu S.L."/>
            <person name="Zhao X."/>
            <person name="Deng C."/>
            <person name="Niu S.C."/>
            <person name="Huang J."/>
            <person name="Wang M."/>
            <person name="Liu G.H."/>
            <person name="Yang H.J."/>
            <person name="Xiao X.J."/>
            <person name="Hsiao Y.Y."/>
            <person name="Wu W.L."/>
            <person name="Chen Y.Y."/>
            <person name="Mitsuda N."/>
            <person name="Ohme-Takagi M."/>
            <person name="Luo Y.B."/>
            <person name="Van de Peer Y."/>
            <person name="Liu Z.J."/>
        </authorList>
    </citation>
    <scope>NUCLEOTIDE SEQUENCE [LARGE SCALE GENOMIC DNA]</scope>
    <source>
        <tissue evidence="1">The whole plant</tissue>
    </source>
</reference>
<reference evidence="1 2" key="2">
    <citation type="journal article" date="2017" name="Nature">
        <title>The Apostasia genome and the evolution of orchids.</title>
        <authorList>
            <person name="Zhang G.Q."/>
            <person name="Liu K.W."/>
            <person name="Li Z."/>
            <person name="Lohaus R."/>
            <person name="Hsiao Y.Y."/>
            <person name="Niu S.C."/>
            <person name="Wang J.Y."/>
            <person name="Lin Y.C."/>
            <person name="Xu Q."/>
            <person name="Chen L.J."/>
            <person name="Yoshida K."/>
            <person name="Fujiwara S."/>
            <person name="Wang Z.W."/>
            <person name="Zhang Y.Q."/>
            <person name="Mitsuda N."/>
            <person name="Wang M."/>
            <person name="Liu G.H."/>
            <person name="Pecoraro L."/>
            <person name="Huang H.X."/>
            <person name="Xiao X.J."/>
            <person name="Lin M."/>
            <person name="Wu X.Y."/>
            <person name="Wu W.L."/>
            <person name="Chen Y.Y."/>
            <person name="Chang S.B."/>
            <person name="Sakamoto S."/>
            <person name="Ohme-Takagi M."/>
            <person name="Yagi M."/>
            <person name="Zeng S.J."/>
            <person name="Shen C.Y."/>
            <person name="Yeh C.M."/>
            <person name="Luo Y.B."/>
            <person name="Tsai W.C."/>
            <person name="Van de Peer Y."/>
            <person name="Liu Z.J."/>
        </authorList>
    </citation>
    <scope>NUCLEOTIDE SEQUENCE [LARGE SCALE GENOMIC DNA]</scope>
    <source>
        <tissue evidence="1">The whole plant</tissue>
    </source>
</reference>
<sequence>MKDIGDSYYVVIIDESCDVSIKEKLTVALRYVDNLDKVIESFIGIKYVVSTNVVALK</sequence>
<organism evidence="1 2">
    <name type="scientific">Dendrobium catenatum</name>
    <dbReference type="NCBI Taxonomy" id="906689"/>
    <lineage>
        <taxon>Eukaryota</taxon>
        <taxon>Viridiplantae</taxon>
        <taxon>Streptophyta</taxon>
        <taxon>Embryophyta</taxon>
        <taxon>Tracheophyta</taxon>
        <taxon>Spermatophyta</taxon>
        <taxon>Magnoliopsida</taxon>
        <taxon>Liliopsida</taxon>
        <taxon>Asparagales</taxon>
        <taxon>Orchidaceae</taxon>
        <taxon>Epidendroideae</taxon>
        <taxon>Malaxideae</taxon>
        <taxon>Dendrobiinae</taxon>
        <taxon>Dendrobium</taxon>
    </lineage>
</organism>
<protein>
    <submittedName>
        <fullName evidence="1">Uncharacterized protein</fullName>
    </submittedName>
</protein>
<name>A0A2I0WPK7_9ASPA</name>